<accession>W9H540</accession>
<dbReference type="InterPro" id="IPR013780">
    <property type="entry name" value="Glyco_hydro_b"/>
</dbReference>
<dbReference type="InterPro" id="IPR004193">
    <property type="entry name" value="Glyco_hydro_13_N"/>
</dbReference>
<sequence>MKTTGSARTVVWPGRPYPLGATWDGFGVNFALFSANATRVELCLFDKTGTREIDRITLPEYTDEIWHGYLPEARPGTLYGYRVHGPYEPSAGHRFNPNKLLLDPYAKALFGALRWSDAHFGYRVGSTREDLSFDRRDNARGMPKCRVVDRAFTWGDDRAPRVPWSDTVIYEAHVRGFTMRNPEVGPQLRGTFAGLSTQSVIDKLRSLGITSIELLPIQAFCDDRHLVERTLRNYWGYNTIGFFAPEPRFMTTGVLSEFKTMVARLHEAGIEVILDVVYNHTGEGNQMGPTLSFRGIDNASYYRLMPGDKRFYIDDTGTGNTLAITHPRVLQMVMDSLRYWVSEMHVDGFRFDLATTLAREPHGYDAGSGFLDAIRQDPVLAGVKLIAEPWDIGPGGYQVGGFPPGWAEWNDRYRDVVRRYWRGDEGMLPELAGRLTGSSDLFERHGRRPWASVNFVTAHDGFTLNDLVSYNHKHNEANGEGNRDGHSGNHSWNHGVEGPTTDPKIAELRARQRRNFLTTLLLSQGTPMLLAGDEIGRTQGGNNNAYCQDNEVSWIDWQGIGEEGRDLAEFTRRLLSLRRRHPVLRRAVFLHGTRTSADGVKDITWFAPQGTEKTSDQWGDRMARCVGLLLNGRAGDHMTQDGGKAVDDRLLIILNAFHDTVPFVLPKVPGGTAWRCLLDTVYAGGEADHREVPAGGTFDVAGRSAHLFIQIEAPANTQPDAGMDTIR</sequence>
<dbReference type="InterPro" id="IPR017853">
    <property type="entry name" value="GH"/>
</dbReference>
<reference evidence="6 7" key="1">
    <citation type="submission" date="2013-08" db="EMBL/GenBank/DDBJ databases">
        <title>The genome sequence of Skermanella stibiiresistens.</title>
        <authorList>
            <person name="Zhu W."/>
            <person name="Wang G."/>
        </authorList>
    </citation>
    <scope>NUCLEOTIDE SEQUENCE [LARGE SCALE GENOMIC DNA]</scope>
    <source>
        <strain evidence="6 7">SB22</strain>
    </source>
</reference>
<comment type="caution">
    <text evidence="6">The sequence shown here is derived from an EMBL/GenBank/DDBJ whole genome shotgun (WGS) entry which is preliminary data.</text>
</comment>
<dbReference type="PATRIC" id="fig|1385369.3.peg.4060"/>
<evidence type="ECO:0000256" key="1">
    <source>
        <dbReference type="ARBA" id="ARBA00008061"/>
    </source>
</evidence>
<dbReference type="OrthoDB" id="3236218at2"/>
<evidence type="ECO:0000313" key="6">
    <source>
        <dbReference type="EMBL" id="EWY38883.1"/>
    </source>
</evidence>
<dbReference type="AlphaFoldDB" id="W9H540"/>
<evidence type="ECO:0000256" key="3">
    <source>
        <dbReference type="ARBA" id="ARBA00023295"/>
    </source>
</evidence>
<dbReference type="SUPFAM" id="SSF51445">
    <property type="entry name" value="(Trans)glycosidases"/>
    <property type="match status" value="1"/>
</dbReference>
<feature type="compositionally biased region" description="Basic and acidic residues" evidence="4">
    <location>
        <begin position="473"/>
        <end position="487"/>
    </location>
</feature>
<dbReference type="RefSeq" id="WP_051512641.1">
    <property type="nucleotide sequence ID" value="NZ_AVFL01000015.1"/>
</dbReference>
<dbReference type="CDD" id="cd02856">
    <property type="entry name" value="E_set_GDE_Isoamylase_N"/>
    <property type="match status" value="1"/>
</dbReference>
<feature type="domain" description="Glycosyl hydrolase family 13 catalytic" evidence="5">
    <location>
        <begin position="171"/>
        <end position="578"/>
    </location>
</feature>
<evidence type="ECO:0000259" key="5">
    <source>
        <dbReference type="SMART" id="SM00642"/>
    </source>
</evidence>
<dbReference type="SMART" id="SM00642">
    <property type="entry name" value="Aamy"/>
    <property type="match status" value="1"/>
</dbReference>
<dbReference type="Pfam" id="PF02922">
    <property type="entry name" value="CBM_48"/>
    <property type="match status" value="1"/>
</dbReference>
<dbReference type="Gene3D" id="2.60.40.10">
    <property type="entry name" value="Immunoglobulins"/>
    <property type="match status" value="1"/>
</dbReference>
<dbReference type="InterPro" id="IPR014756">
    <property type="entry name" value="Ig_E-set"/>
</dbReference>
<evidence type="ECO:0000313" key="7">
    <source>
        <dbReference type="Proteomes" id="UP000019486"/>
    </source>
</evidence>
<evidence type="ECO:0000256" key="2">
    <source>
        <dbReference type="ARBA" id="ARBA00022801"/>
    </source>
</evidence>
<keyword evidence="7" id="KW-1185">Reference proteome</keyword>
<dbReference type="SUPFAM" id="SSF81296">
    <property type="entry name" value="E set domains"/>
    <property type="match status" value="1"/>
</dbReference>
<dbReference type="GO" id="GO:0005980">
    <property type="term" value="P:glycogen catabolic process"/>
    <property type="evidence" value="ECO:0007669"/>
    <property type="project" value="InterPro"/>
</dbReference>
<feature type="region of interest" description="Disordered" evidence="4">
    <location>
        <begin position="473"/>
        <end position="500"/>
    </location>
</feature>
<dbReference type="NCBIfam" id="TIGR02100">
    <property type="entry name" value="glgX_debranch"/>
    <property type="match status" value="1"/>
</dbReference>
<dbReference type="SUPFAM" id="SSF51011">
    <property type="entry name" value="Glycosyl hydrolase domain"/>
    <property type="match status" value="1"/>
</dbReference>
<dbReference type="PANTHER" id="PTHR43002">
    <property type="entry name" value="GLYCOGEN DEBRANCHING ENZYME"/>
    <property type="match status" value="1"/>
</dbReference>
<dbReference type="Proteomes" id="UP000019486">
    <property type="component" value="Unassembled WGS sequence"/>
</dbReference>
<protein>
    <submittedName>
        <fullName evidence="6">Glycogen debranching protein</fullName>
    </submittedName>
</protein>
<dbReference type="InterPro" id="IPR006047">
    <property type="entry name" value="GH13_cat_dom"/>
</dbReference>
<proteinExistence type="inferred from homology"/>
<keyword evidence="3" id="KW-0326">Glycosidase</keyword>
<keyword evidence="2" id="KW-0378">Hydrolase</keyword>
<gene>
    <name evidence="6" type="ORF">N825_10370</name>
</gene>
<dbReference type="STRING" id="1385369.N825_10370"/>
<dbReference type="InterPro" id="IPR044505">
    <property type="entry name" value="GlgX_Isoamylase_N_E_set"/>
</dbReference>
<organism evidence="6 7">
    <name type="scientific">Skermanella stibiiresistens SB22</name>
    <dbReference type="NCBI Taxonomy" id="1385369"/>
    <lineage>
        <taxon>Bacteria</taxon>
        <taxon>Pseudomonadati</taxon>
        <taxon>Pseudomonadota</taxon>
        <taxon>Alphaproteobacteria</taxon>
        <taxon>Rhodospirillales</taxon>
        <taxon>Azospirillaceae</taxon>
        <taxon>Skermanella</taxon>
    </lineage>
</organism>
<dbReference type="Gene3D" id="3.20.20.80">
    <property type="entry name" value="Glycosidases"/>
    <property type="match status" value="1"/>
</dbReference>
<dbReference type="CDD" id="cd11326">
    <property type="entry name" value="AmyAc_Glg_debranch"/>
    <property type="match status" value="1"/>
</dbReference>
<name>W9H540_9PROT</name>
<dbReference type="InterPro" id="IPR013783">
    <property type="entry name" value="Ig-like_fold"/>
</dbReference>
<evidence type="ECO:0000256" key="4">
    <source>
        <dbReference type="SAM" id="MobiDB-lite"/>
    </source>
</evidence>
<dbReference type="Pfam" id="PF00128">
    <property type="entry name" value="Alpha-amylase"/>
    <property type="match status" value="1"/>
</dbReference>
<comment type="similarity">
    <text evidence="1">Belongs to the glycosyl hydrolase 13 family.</text>
</comment>
<dbReference type="GO" id="GO:0004135">
    <property type="term" value="F:amylo-alpha-1,6-glucosidase activity"/>
    <property type="evidence" value="ECO:0007669"/>
    <property type="project" value="InterPro"/>
</dbReference>
<dbReference type="InterPro" id="IPR011837">
    <property type="entry name" value="Glycogen_debranch_GlgX"/>
</dbReference>
<dbReference type="Gene3D" id="2.60.40.1180">
    <property type="entry name" value="Golgi alpha-mannosidase II"/>
    <property type="match status" value="1"/>
</dbReference>
<dbReference type="EMBL" id="AVFL01000015">
    <property type="protein sequence ID" value="EWY38883.1"/>
    <property type="molecule type" value="Genomic_DNA"/>
</dbReference>